<proteinExistence type="predicted"/>
<dbReference type="EMBL" id="JAINZZ010000004">
    <property type="protein sequence ID" value="MBY8877134.1"/>
    <property type="molecule type" value="Genomic_DNA"/>
</dbReference>
<protein>
    <submittedName>
        <fullName evidence="4">Pilus assembly protein</fullName>
    </submittedName>
</protein>
<accession>A0ABS7Q1W2</accession>
<sequence>MRCALPAGFPHLPQPPSPPRVPRARTLSGHVLPLAAVCRLSPVSGLRARFPAPLLWWTPSSISRLVPRKGRRGSRVTARARRAGPRERGVASLEYLGMLPFLLLIALAGIQLGIAAYCGEQAGTAARTAARTAAEHSPHPDAAQAGRDAVSDWVHPDIQFTENGDTTVKVTATVHIPSVFPGVHLFDPVTRSATMPKEDATP</sequence>
<keyword evidence="5" id="KW-1185">Reference proteome</keyword>
<evidence type="ECO:0000259" key="3">
    <source>
        <dbReference type="Pfam" id="PF07811"/>
    </source>
</evidence>
<evidence type="ECO:0000256" key="1">
    <source>
        <dbReference type="SAM" id="MobiDB-lite"/>
    </source>
</evidence>
<gene>
    <name evidence="4" type="ORF">K7862_05690</name>
</gene>
<organism evidence="4 5">
    <name type="scientific">Actinacidiphila acidipaludis</name>
    <dbReference type="NCBI Taxonomy" id="2873382"/>
    <lineage>
        <taxon>Bacteria</taxon>
        <taxon>Bacillati</taxon>
        <taxon>Actinomycetota</taxon>
        <taxon>Actinomycetes</taxon>
        <taxon>Kitasatosporales</taxon>
        <taxon>Streptomycetaceae</taxon>
        <taxon>Actinacidiphila</taxon>
    </lineage>
</organism>
<feature type="region of interest" description="Disordered" evidence="1">
    <location>
        <begin position="1"/>
        <end position="22"/>
    </location>
</feature>
<evidence type="ECO:0000313" key="4">
    <source>
        <dbReference type="EMBL" id="MBY8877134.1"/>
    </source>
</evidence>
<keyword evidence="2" id="KW-1133">Transmembrane helix</keyword>
<comment type="caution">
    <text evidence="4">The sequence shown here is derived from an EMBL/GenBank/DDBJ whole genome shotgun (WGS) entry which is preliminary data.</text>
</comment>
<keyword evidence="2" id="KW-0812">Transmembrane</keyword>
<evidence type="ECO:0000256" key="2">
    <source>
        <dbReference type="SAM" id="Phobius"/>
    </source>
</evidence>
<feature type="domain" description="TadE-like" evidence="3">
    <location>
        <begin position="89"/>
        <end position="131"/>
    </location>
</feature>
<reference evidence="4 5" key="1">
    <citation type="submission" date="2021-08" db="EMBL/GenBank/DDBJ databases">
        <title>WGS of actinomycetes from Thailand.</title>
        <authorList>
            <person name="Thawai C."/>
        </authorList>
    </citation>
    <scope>NUCLEOTIDE SEQUENCE [LARGE SCALE GENOMIC DNA]</scope>
    <source>
        <strain evidence="4 5">PLK6-54</strain>
    </source>
</reference>
<dbReference type="Proteomes" id="UP000778578">
    <property type="component" value="Unassembled WGS sequence"/>
</dbReference>
<evidence type="ECO:0000313" key="5">
    <source>
        <dbReference type="Proteomes" id="UP000778578"/>
    </source>
</evidence>
<name>A0ABS7Q1W2_9ACTN</name>
<dbReference type="Pfam" id="PF07811">
    <property type="entry name" value="TadE"/>
    <property type="match status" value="1"/>
</dbReference>
<dbReference type="InterPro" id="IPR012495">
    <property type="entry name" value="TadE-like_dom"/>
</dbReference>
<keyword evidence="2" id="KW-0472">Membrane</keyword>
<feature type="transmembrane region" description="Helical" evidence="2">
    <location>
        <begin position="95"/>
        <end position="117"/>
    </location>
</feature>
<feature type="compositionally biased region" description="Pro residues" evidence="1">
    <location>
        <begin position="12"/>
        <end position="21"/>
    </location>
</feature>